<evidence type="ECO:0000256" key="1">
    <source>
        <dbReference type="SAM" id="SignalP"/>
    </source>
</evidence>
<evidence type="ECO:0000313" key="3">
    <source>
        <dbReference type="Proteomes" id="UP001432075"/>
    </source>
</evidence>
<gene>
    <name evidence="2" type="ORF">OHU17_33355</name>
</gene>
<keyword evidence="3" id="KW-1185">Reference proteome</keyword>
<organism evidence="2 3">
    <name type="scientific">Streptomyces goshikiensis</name>
    <dbReference type="NCBI Taxonomy" id="1942"/>
    <lineage>
        <taxon>Bacteria</taxon>
        <taxon>Bacillati</taxon>
        <taxon>Actinomycetota</taxon>
        <taxon>Actinomycetes</taxon>
        <taxon>Kitasatosporales</taxon>
        <taxon>Streptomycetaceae</taxon>
        <taxon>Streptomyces</taxon>
    </lineage>
</organism>
<reference evidence="2" key="1">
    <citation type="submission" date="2022-10" db="EMBL/GenBank/DDBJ databases">
        <title>The complete genomes of actinobacterial strains from the NBC collection.</title>
        <authorList>
            <person name="Joergensen T.S."/>
            <person name="Alvarez Arevalo M."/>
            <person name="Sterndorff E.B."/>
            <person name="Faurdal D."/>
            <person name="Vuksanovic O."/>
            <person name="Mourched A.-S."/>
            <person name="Charusanti P."/>
            <person name="Shaw S."/>
            <person name="Blin K."/>
            <person name="Weber T."/>
        </authorList>
    </citation>
    <scope>NUCLEOTIDE SEQUENCE</scope>
    <source>
        <strain evidence="2">NBC_00283</strain>
    </source>
</reference>
<dbReference type="Proteomes" id="UP001432075">
    <property type="component" value="Chromosome"/>
</dbReference>
<protein>
    <submittedName>
        <fullName evidence="2">Uncharacterized protein</fullName>
    </submittedName>
</protein>
<sequence>MKSLRTVLVTAALAALAVTATPFTAHAADSPPAGQTAAVPNPPTGRLHAYYDYWYQNECGSWSGSAASWGECKNNAASLWNLRYPGSLDDVWVYYNSNYGGAGRGVYNGAGLPDLRDWSFGPGGSGAGKSLYHNIASHRVVNLP</sequence>
<proteinExistence type="predicted"/>
<dbReference type="InterPro" id="IPR006311">
    <property type="entry name" value="TAT_signal"/>
</dbReference>
<accession>A0ABZ1RWU8</accession>
<feature type="chain" id="PRO_5045309145" evidence="1">
    <location>
        <begin position="28"/>
        <end position="144"/>
    </location>
</feature>
<keyword evidence="1" id="KW-0732">Signal</keyword>
<evidence type="ECO:0000313" key="2">
    <source>
        <dbReference type="EMBL" id="WUO50339.1"/>
    </source>
</evidence>
<dbReference type="RefSeq" id="WP_100581653.1">
    <property type="nucleotide sequence ID" value="NZ_CP108057.1"/>
</dbReference>
<feature type="signal peptide" evidence="1">
    <location>
        <begin position="1"/>
        <end position="27"/>
    </location>
</feature>
<dbReference type="PROSITE" id="PS51318">
    <property type="entry name" value="TAT"/>
    <property type="match status" value="1"/>
</dbReference>
<dbReference type="EMBL" id="CP108057">
    <property type="protein sequence ID" value="WUO50339.1"/>
    <property type="molecule type" value="Genomic_DNA"/>
</dbReference>
<name>A0ABZ1RWU8_9ACTN</name>